<evidence type="ECO:0000313" key="4">
    <source>
        <dbReference type="Proteomes" id="UP000261080"/>
    </source>
</evidence>
<name>A0A3E3K568_9FIRM</name>
<dbReference type="Pfam" id="PF18082">
    <property type="entry name" value="NAT_N"/>
    <property type="match status" value="1"/>
</dbReference>
<feature type="domain" description="GNAT-like C-terminal" evidence="2">
    <location>
        <begin position="120"/>
        <end position="259"/>
    </location>
</feature>
<protein>
    <recommendedName>
        <fullName evidence="5">GNAT-like C-terminal domain-containing protein</fullName>
    </recommendedName>
</protein>
<evidence type="ECO:0000259" key="2">
    <source>
        <dbReference type="Pfam" id="PF18164"/>
    </source>
</evidence>
<feature type="domain" description="N-acyltransferase N-terminal" evidence="1">
    <location>
        <begin position="51"/>
        <end position="116"/>
    </location>
</feature>
<comment type="caution">
    <text evidence="3">The sequence shown here is derived from an EMBL/GenBank/DDBJ whole genome shotgun (WGS) entry which is preliminary data.</text>
</comment>
<dbReference type="Pfam" id="PF18164">
    <property type="entry name" value="GNAT_C"/>
    <property type="match status" value="1"/>
</dbReference>
<dbReference type="InterPro" id="IPR041273">
    <property type="entry name" value="NAT_N"/>
</dbReference>
<organism evidence="3 4">
    <name type="scientific">Sellimonas intestinalis</name>
    <dbReference type="NCBI Taxonomy" id="1653434"/>
    <lineage>
        <taxon>Bacteria</taxon>
        <taxon>Bacillati</taxon>
        <taxon>Bacillota</taxon>
        <taxon>Clostridia</taxon>
        <taxon>Lachnospirales</taxon>
        <taxon>Lachnospiraceae</taxon>
        <taxon>Sellimonas</taxon>
    </lineage>
</organism>
<keyword evidence="4" id="KW-1185">Reference proteome</keyword>
<proteinExistence type="predicted"/>
<evidence type="ECO:0008006" key="5">
    <source>
        <dbReference type="Google" id="ProtNLM"/>
    </source>
</evidence>
<gene>
    <name evidence="3" type="ORF">DW016_00105</name>
</gene>
<dbReference type="AlphaFoldDB" id="A0A3E3K568"/>
<dbReference type="OrthoDB" id="2139859at2"/>
<reference evidence="3 4" key="1">
    <citation type="submission" date="2018-08" db="EMBL/GenBank/DDBJ databases">
        <title>A genome reference for cultivated species of the human gut microbiota.</title>
        <authorList>
            <person name="Zou Y."/>
            <person name="Xue W."/>
            <person name="Luo G."/>
        </authorList>
    </citation>
    <scope>NUCLEOTIDE SEQUENCE [LARGE SCALE GENOMIC DNA]</scope>
    <source>
        <strain evidence="3 4">AF37-2AT</strain>
    </source>
</reference>
<accession>A0A3E3K568</accession>
<dbReference type="InterPro" id="IPR041644">
    <property type="entry name" value="GNAT_C"/>
</dbReference>
<dbReference type="Gene3D" id="3.40.630.120">
    <property type="match status" value="1"/>
</dbReference>
<evidence type="ECO:0000313" key="3">
    <source>
        <dbReference type="EMBL" id="RGE89723.1"/>
    </source>
</evidence>
<dbReference type="Proteomes" id="UP000261080">
    <property type="component" value="Unassembled WGS sequence"/>
</dbReference>
<dbReference type="RefSeq" id="WP_024732851.1">
    <property type="nucleotide sequence ID" value="NZ_CALBAT010000008.1"/>
</dbReference>
<evidence type="ECO:0000259" key="1">
    <source>
        <dbReference type="Pfam" id="PF18082"/>
    </source>
</evidence>
<dbReference type="EMBL" id="QVLX01000001">
    <property type="protein sequence ID" value="RGE89723.1"/>
    <property type="molecule type" value="Genomic_DNA"/>
</dbReference>
<sequence>MNFDTIVTQLQFTACIEKALLKEFAYHQREIELRSLTAYKGENFDFELCSQRPAMRLAVVIYLLCEQYKKYQKIGVPENMIWDTFRDVALRAELYFQKIGEVGLDQDDVVWFRHIMETEIFQIGSLQFQPFEMMYVEEPMDGFDFIYIENAKEMLPPGSRVLNCHIPRGADLSRENVEISIQSAKQFFSEIFPDAGFRAILCYSWLLYPDMIRHLPADSRIRQFADPFYVIGTCHYAEQAMENLFGKQGTLKTSLQRMALAHQERFGFACGIILL</sequence>